<name>A0A0H5QM31_9EUKA</name>
<accession>A0A0H5QM31</accession>
<sequence>MGSNGVNLMNIQQRLACLIVRFREHFFIQSSSFLFVGHCQSQTSCGITYRMSFCSFRPCSWACTVLRQETWTKEHEAPMALTTLSDSLIGLFLLVVRFGL</sequence>
<protein>
    <submittedName>
        <fullName evidence="1">Uncharacterized protein</fullName>
    </submittedName>
</protein>
<proteinExistence type="predicted"/>
<dbReference type="EMBL" id="HACM01001979">
    <property type="protein sequence ID" value="CRZ02421.1"/>
    <property type="molecule type" value="Transcribed_RNA"/>
</dbReference>
<evidence type="ECO:0000313" key="1">
    <source>
        <dbReference type="EMBL" id="CRZ02421.1"/>
    </source>
</evidence>
<dbReference type="AlphaFoldDB" id="A0A0H5QM31"/>
<organism evidence="1">
    <name type="scientific">Spongospora subterranea</name>
    <dbReference type="NCBI Taxonomy" id="70186"/>
    <lineage>
        <taxon>Eukaryota</taxon>
        <taxon>Sar</taxon>
        <taxon>Rhizaria</taxon>
        <taxon>Endomyxa</taxon>
        <taxon>Phytomyxea</taxon>
        <taxon>Plasmodiophorida</taxon>
        <taxon>Plasmodiophoridae</taxon>
        <taxon>Spongospora</taxon>
    </lineage>
</organism>
<reference evidence="1" key="1">
    <citation type="submission" date="2015-04" db="EMBL/GenBank/DDBJ databases">
        <title>The genome sequence of the plant pathogenic Rhizarian Plasmodiophora brassicae reveals insights in its biotrophic life cycle and the origin of chitin synthesis.</title>
        <authorList>
            <person name="Schwelm A."/>
            <person name="Fogelqvist J."/>
            <person name="Knaust A."/>
            <person name="Julke S."/>
            <person name="Lilja T."/>
            <person name="Dhandapani V."/>
            <person name="Bonilla-Rosso G."/>
            <person name="Karlsson M."/>
            <person name="Shevchenko A."/>
            <person name="Choi S.R."/>
            <person name="Kim H.G."/>
            <person name="Park J.Y."/>
            <person name="Lim Y.P."/>
            <person name="Ludwig-Muller J."/>
            <person name="Dixelius C."/>
        </authorList>
    </citation>
    <scope>NUCLEOTIDE SEQUENCE</scope>
    <source>
        <tissue evidence="1">Potato root galls</tissue>
    </source>
</reference>